<organism evidence="3 4">
    <name type="scientific">Aphanomyces stellatus</name>
    <dbReference type="NCBI Taxonomy" id="120398"/>
    <lineage>
        <taxon>Eukaryota</taxon>
        <taxon>Sar</taxon>
        <taxon>Stramenopiles</taxon>
        <taxon>Oomycota</taxon>
        <taxon>Saprolegniomycetes</taxon>
        <taxon>Saprolegniales</taxon>
        <taxon>Verrucalvaceae</taxon>
        <taxon>Aphanomyces</taxon>
    </lineage>
</organism>
<feature type="region of interest" description="Disordered" evidence="1">
    <location>
        <begin position="290"/>
        <end position="323"/>
    </location>
</feature>
<evidence type="ECO:0000313" key="3">
    <source>
        <dbReference type="EMBL" id="VFT92794.1"/>
    </source>
</evidence>
<reference evidence="3 4" key="1">
    <citation type="submission" date="2019-03" db="EMBL/GenBank/DDBJ databases">
        <authorList>
            <person name="Gaulin E."/>
            <person name="Dumas B."/>
        </authorList>
    </citation>
    <scope>NUCLEOTIDE SEQUENCE [LARGE SCALE GENOMIC DNA]</scope>
    <source>
        <strain evidence="3">CBS 568.67</strain>
    </source>
</reference>
<evidence type="ECO:0000313" key="4">
    <source>
        <dbReference type="Proteomes" id="UP000332933"/>
    </source>
</evidence>
<dbReference type="Proteomes" id="UP000332933">
    <property type="component" value="Unassembled WGS sequence"/>
</dbReference>
<dbReference type="EMBL" id="VJMH01005784">
    <property type="protein sequence ID" value="KAF0692963.1"/>
    <property type="molecule type" value="Genomic_DNA"/>
</dbReference>
<evidence type="ECO:0000256" key="1">
    <source>
        <dbReference type="SAM" id="MobiDB-lite"/>
    </source>
</evidence>
<accession>A0A485L4S5</accession>
<gene>
    <name evidence="3" type="primary">Aste57867_16009</name>
    <name evidence="2" type="ORF">As57867_015953</name>
    <name evidence="3" type="ORF">ASTE57867_16009</name>
</gene>
<sequence>MDLRGSFKMTRHAHQEDSDERAVRSLKALYGPPRGAYPIIAKKGKRIDSSQVMEKKVLRRNQSKMNQRRYRAEQKAVSDYLHSSVATLTMDVARLEGRVESLLLTVPTNLRTFAPELSVAKEYFRLFLRGYARDASDPMHVHQRDFLHSVMHDDLDFMNSVGIDKLFAQWALYNTIFPSINMEAEYCRVVTFAPEVMLEAKAVMHLRISRATIEALFPHLIVNEPLVQRLVGRVMTLTVFCQFSFDETFRIRRFNTIANPVEALLGILHSLEDTVTALAGLRLGDNAELSPPPQWNNQIDDDGSSQHNDDHSFLHPPPRLSTS</sequence>
<dbReference type="EMBL" id="CAADRA010005805">
    <property type="protein sequence ID" value="VFT92794.1"/>
    <property type="molecule type" value="Genomic_DNA"/>
</dbReference>
<name>A0A485L4S5_9STRA</name>
<reference evidence="2" key="2">
    <citation type="submission" date="2019-06" db="EMBL/GenBank/DDBJ databases">
        <title>Genomics analysis of Aphanomyces spp. identifies a new class of oomycete effector associated with host adaptation.</title>
        <authorList>
            <person name="Gaulin E."/>
        </authorList>
    </citation>
    <scope>NUCLEOTIDE SEQUENCE</scope>
    <source>
        <strain evidence="2">CBS 578.67</strain>
    </source>
</reference>
<keyword evidence="4" id="KW-1185">Reference proteome</keyword>
<feature type="region of interest" description="Disordered" evidence="1">
    <location>
        <begin position="1"/>
        <end position="20"/>
    </location>
</feature>
<dbReference type="OrthoDB" id="73862at2759"/>
<protein>
    <submittedName>
        <fullName evidence="3">Aste57867_16009 protein</fullName>
    </submittedName>
</protein>
<evidence type="ECO:0000313" key="2">
    <source>
        <dbReference type="EMBL" id="KAF0692963.1"/>
    </source>
</evidence>
<proteinExistence type="predicted"/>
<dbReference type="AlphaFoldDB" id="A0A485L4S5"/>